<dbReference type="EMBL" id="BAABEO010000006">
    <property type="protein sequence ID" value="GAA3667983.1"/>
    <property type="molecule type" value="Genomic_DNA"/>
</dbReference>
<proteinExistence type="predicted"/>
<keyword evidence="2 5" id="KW-0812">Transmembrane</keyword>
<keyword evidence="8" id="KW-1185">Reference proteome</keyword>
<feature type="transmembrane region" description="Helical" evidence="5">
    <location>
        <begin position="147"/>
        <end position="167"/>
    </location>
</feature>
<evidence type="ECO:0000256" key="1">
    <source>
        <dbReference type="ARBA" id="ARBA00004141"/>
    </source>
</evidence>
<evidence type="ECO:0000313" key="8">
    <source>
        <dbReference type="Proteomes" id="UP001500752"/>
    </source>
</evidence>
<evidence type="ECO:0000256" key="2">
    <source>
        <dbReference type="ARBA" id="ARBA00022692"/>
    </source>
</evidence>
<feature type="transmembrane region" description="Helical" evidence="5">
    <location>
        <begin position="93"/>
        <end position="116"/>
    </location>
</feature>
<keyword evidence="4 5" id="KW-0472">Membrane</keyword>
<dbReference type="InterPro" id="IPR049453">
    <property type="entry name" value="Memb_transporter_dom"/>
</dbReference>
<comment type="subcellular location">
    <subcellularLocation>
        <location evidence="1">Membrane</location>
        <topology evidence="1">Multi-pass membrane protein</topology>
    </subcellularLocation>
</comment>
<organism evidence="7 8">
    <name type="scientific">Arthrobacter ginkgonis</name>
    <dbReference type="NCBI Taxonomy" id="1630594"/>
    <lineage>
        <taxon>Bacteria</taxon>
        <taxon>Bacillati</taxon>
        <taxon>Actinomycetota</taxon>
        <taxon>Actinomycetes</taxon>
        <taxon>Micrococcales</taxon>
        <taxon>Micrococcaceae</taxon>
        <taxon>Arthrobacter</taxon>
    </lineage>
</organism>
<protein>
    <recommendedName>
        <fullName evidence="6">Integral membrane bound transporter domain-containing protein</fullName>
    </recommendedName>
</protein>
<evidence type="ECO:0000259" key="6">
    <source>
        <dbReference type="Pfam" id="PF13515"/>
    </source>
</evidence>
<gene>
    <name evidence="7" type="ORF">GCM10023081_03180</name>
</gene>
<feature type="transmembrane region" description="Helical" evidence="5">
    <location>
        <begin position="21"/>
        <end position="45"/>
    </location>
</feature>
<keyword evidence="3 5" id="KW-1133">Transmembrane helix</keyword>
<reference evidence="8" key="1">
    <citation type="journal article" date="2019" name="Int. J. Syst. Evol. Microbiol.">
        <title>The Global Catalogue of Microorganisms (GCM) 10K type strain sequencing project: providing services to taxonomists for standard genome sequencing and annotation.</title>
        <authorList>
            <consortium name="The Broad Institute Genomics Platform"/>
            <consortium name="The Broad Institute Genome Sequencing Center for Infectious Disease"/>
            <person name="Wu L."/>
            <person name="Ma J."/>
        </authorList>
    </citation>
    <scope>NUCLEOTIDE SEQUENCE [LARGE SCALE GENOMIC DNA]</scope>
    <source>
        <strain evidence="8">JCM 30742</strain>
    </source>
</reference>
<feature type="transmembrane region" description="Helical" evidence="5">
    <location>
        <begin position="123"/>
        <end position="141"/>
    </location>
</feature>
<dbReference type="Proteomes" id="UP001500752">
    <property type="component" value="Unassembled WGS sequence"/>
</dbReference>
<evidence type="ECO:0000256" key="5">
    <source>
        <dbReference type="SAM" id="Phobius"/>
    </source>
</evidence>
<dbReference type="Pfam" id="PF13515">
    <property type="entry name" value="FUSC_2"/>
    <property type="match status" value="1"/>
</dbReference>
<accession>A0ABP7BTH1</accession>
<comment type="caution">
    <text evidence="7">The sequence shown here is derived from an EMBL/GenBank/DDBJ whole genome shotgun (WGS) entry which is preliminary data.</text>
</comment>
<name>A0ABP7BTH1_9MICC</name>
<sequence>MPSHSAFRRAAGFIRRRTRVGILRVRSSLLKIVQITVCAVAAYWFAEQVLGHEEPIFAATSAMIASGFGRDTTLRRTLEVALGCTLGIAVGDLLLSLLGTGIWQAAVVVALSLALARFLDSGTIFSTQLGLQSLLVVLLPVPAAGPFARSLDAIVGGLFAIAIAILIPRHPRSEPVKELRGLLGELSGVLRECAAALLSADATAAWHALVRARTTQELMNALPAALKSAQETAMISPAFRRYRGELERLRRVADGTDLAVRNARVFTRRMANALMHGTPGPEAAEDLAAFLEELADAVDLLEHSVSEAHQSARDRAEHAARNELAASASRLAPGAFGVSGLEGEALVLLLRPMLVDLQEAAGTSHEDAVRYLPRI</sequence>
<feature type="domain" description="Integral membrane bound transporter" evidence="6">
    <location>
        <begin position="43"/>
        <end position="163"/>
    </location>
</feature>
<evidence type="ECO:0000256" key="3">
    <source>
        <dbReference type="ARBA" id="ARBA00022989"/>
    </source>
</evidence>
<evidence type="ECO:0000256" key="4">
    <source>
        <dbReference type="ARBA" id="ARBA00023136"/>
    </source>
</evidence>
<evidence type="ECO:0000313" key="7">
    <source>
        <dbReference type="EMBL" id="GAA3667983.1"/>
    </source>
</evidence>